<keyword evidence="6" id="KW-0804">Transcription</keyword>
<dbReference type="PANTHER" id="PTHR47162:SF10">
    <property type="entry name" value="METHYL-CPG-BINDING DOMAIN-CONTAINING PROTEIN 9 ISOFORM X1"/>
    <property type="match status" value="1"/>
</dbReference>
<dbReference type="InterPro" id="IPR019787">
    <property type="entry name" value="Znf_PHD-finger"/>
</dbReference>
<evidence type="ECO:0000256" key="4">
    <source>
        <dbReference type="ARBA" id="ARBA00022833"/>
    </source>
</evidence>
<dbReference type="InterPro" id="IPR019786">
    <property type="entry name" value="Zinc_finger_PHD-type_CS"/>
</dbReference>
<gene>
    <name evidence="13" type="ORF">WJX72_012482</name>
</gene>
<dbReference type="SUPFAM" id="SSF54171">
    <property type="entry name" value="DNA-binding domain"/>
    <property type="match status" value="1"/>
</dbReference>
<evidence type="ECO:0000256" key="1">
    <source>
        <dbReference type="ARBA" id="ARBA00004123"/>
    </source>
</evidence>
<dbReference type="Gene3D" id="3.30.160.360">
    <property type="match status" value="1"/>
</dbReference>
<dbReference type="PANTHER" id="PTHR47162">
    <property type="entry name" value="OS02G0192300 PROTEIN"/>
    <property type="match status" value="1"/>
</dbReference>
<dbReference type="InterPro" id="IPR016177">
    <property type="entry name" value="DNA-bd_dom_sf"/>
</dbReference>
<keyword evidence="4" id="KW-0862">Zinc</keyword>
<feature type="region of interest" description="Disordered" evidence="9">
    <location>
        <begin position="1396"/>
        <end position="1517"/>
    </location>
</feature>
<sequence>MADNGKEVTPAQAAPGSDAQPAPKPPAAQQAPAAALPQPSPAAQGGAAGGSASVPVGPATGKRLSLGAGSAAKGDDSDVILQRLREFVEKEGGQWDEGWRVEKKMRASGNTAGTFDVYYFSPGGKRFRSRTEVARFLGLAPEPEKKSGKAASGKAAASKPAPIVTFSREEAVQRAKDAAGDLAMHVPLLLPDGVTVTRLGEADPRPAYHTATQLWPVGYEARVADAQVGTFVCVIRDGGAGGPIFRVRLDPAGKDNGAKLLAEGKDPGDVWSKRSSWEAEERRLNKEAERWRKLGNKANKGVEKKEKQLGSAVDKAEKKRKRETDKEPAQGGARGSAKAPRKQEGRAGEAAAAVNGPGSGRKAVRRRSGVGTYRKQGTTELEKDVGHVMDKLLDKIEAAAEREARREEAKQQRRREHEAEKEARAAQRAAQRQEAKSEKERAKEAAKGERRHQAGAERDARLAASGTSLDVSDELLPGAQNPPPPPQPIGSGKLAPELSGAVVEVWEFLGRFSELLQVDAPHLAALEAALAEPQGENAQVVAAAALPLLDLLVSEAVEAALDLTAEANPDVKRRDLGGAFPPVREDCWTEVTRRYLDLCGASRMVASSEASGGLDTALGTLVGSAPLAVLGPAVTLQTLMTGPRGGDPRSGLAGLPLGASRSAPDAIMVRQDAASLAAAEQLLREAGGPAAAAEAAAQTRTKKACRHILWDLFNLLGPKDHTGAKATCRTLCYEGNAAAAAARTARPLDLMTVAARVDQGVYSRMDDGLAAFASDVRGVCETMRAACRRANSPFAARMAERRASEMADLLEATLDSLVDKHGSGSAGNTKTAGRTAHELANGDSKEEGGEPAAAANGLAGVPGQERSSAVDDVSRPFQPVEGCCMCWANEDPHRILLCDGCDAGYHIYCLDPPLGEIPAGEWYCPACARERQLHQKLPFAHRHVDLAEDDCWTAAQQLGQHTAAELGPACLVAILSLLAGLASCTAATRQHLLSQEEKRKELRKELVELRVRLKREENERLNEERERLAAAHQAAKPAGEAAAGPGPVPEPSAAVAAKQGGREGAAGGKAAKGTKRKAGGEAGEEGEGQAERKPRTRGAGGEGEQLVPEVALARMEELVLQIQRLVGRREPLGYDRHWNRYWLLGSPASPIGSVFVEARPGGKAPQDDCPPSSAEGSQTVATSSAAATASAWGCYQTVAQLEQLIEFLNVRGAREGPLRKALQKPGEAFDAVRGSAGRLARWRALVEGAKGAQALLAGLVVLEGALRGDRLKPWWRLWAFPTPDIEAAGTCAAVRLRLHALRAAIKRGGAAAAQREPASYAHAGGGYSFRQASRLAPGALAEKSFGGGTDDSGAEDSDAGGRRPAKRTRFGQRAAGDSKVAQGDAALAWQLQQELNSSRRAARAGGRAPGGDARETRHSSRLHPAQDDRRRSGRHSGSASGKGKRTPRDTPNTSAPASDASDDDLQVNEDSGSNSDGPAPMRKTRAQLAREELEEPGSEEKPATVAVHGRRRLRKAA</sequence>
<dbReference type="Pfam" id="PF15613">
    <property type="entry name" value="WSD"/>
    <property type="match status" value="1"/>
</dbReference>
<feature type="compositionally biased region" description="Basic and acidic residues" evidence="9">
    <location>
        <begin position="380"/>
        <end position="461"/>
    </location>
</feature>
<dbReference type="CDD" id="cd15543">
    <property type="entry name" value="PHD_RSF1"/>
    <property type="match status" value="1"/>
</dbReference>
<evidence type="ECO:0000313" key="14">
    <source>
        <dbReference type="Proteomes" id="UP001489004"/>
    </source>
</evidence>
<dbReference type="GO" id="GO:0005634">
    <property type="term" value="C:nucleus"/>
    <property type="evidence" value="ECO:0007669"/>
    <property type="project" value="UniProtKB-SubCell"/>
</dbReference>
<dbReference type="InterPro" id="IPR001739">
    <property type="entry name" value="Methyl_CpG_DNA-bd"/>
</dbReference>
<feature type="domain" description="MBD" evidence="12">
    <location>
        <begin position="85"/>
        <end position="158"/>
    </location>
</feature>
<dbReference type="GO" id="GO:0003677">
    <property type="term" value="F:DNA binding"/>
    <property type="evidence" value="ECO:0007669"/>
    <property type="project" value="InterPro"/>
</dbReference>
<feature type="compositionally biased region" description="Low complexity" evidence="9">
    <location>
        <begin position="850"/>
        <end position="863"/>
    </location>
</feature>
<dbReference type="SMART" id="SM00249">
    <property type="entry name" value="PHD"/>
    <property type="match status" value="1"/>
</dbReference>
<feature type="region of interest" description="Disordered" evidence="9">
    <location>
        <begin position="295"/>
        <end position="494"/>
    </location>
</feature>
<dbReference type="PROSITE" id="PS50982">
    <property type="entry name" value="MBD"/>
    <property type="match status" value="1"/>
</dbReference>
<dbReference type="InterPro" id="IPR003888">
    <property type="entry name" value="FYrich_N"/>
</dbReference>
<keyword evidence="14" id="KW-1185">Reference proteome</keyword>
<feature type="compositionally biased region" description="Low complexity" evidence="9">
    <location>
        <begin position="27"/>
        <end position="59"/>
    </location>
</feature>
<feature type="compositionally biased region" description="Basic and acidic residues" evidence="9">
    <location>
        <begin position="1412"/>
        <end position="1430"/>
    </location>
</feature>
<keyword evidence="7" id="KW-0539">Nucleus</keyword>
<evidence type="ECO:0000256" key="5">
    <source>
        <dbReference type="ARBA" id="ARBA00023015"/>
    </source>
</evidence>
<evidence type="ECO:0000256" key="8">
    <source>
        <dbReference type="PROSITE-ProRule" id="PRU00146"/>
    </source>
</evidence>
<dbReference type="PROSITE" id="PS50827">
    <property type="entry name" value="DDT"/>
    <property type="match status" value="1"/>
</dbReference>
<dbReference type="Gene3D" id="3.30.890.10">
    <property type="entry name" value="Methyl-cpg-binding Protein 2, Chain A"/>
    <property type="match status" value="1"/>
</dbReference>
<dbReference type="InterPro" id="IPR018501">
    <property type="entry name" value="DDT_dom"/>
</dbReference>
<keyword evidence="3 8" id="KW-0863">Zinc-finger</keyword>
<dbReference type="PROSITE" id="PS50016">
    <property type="entry name" value="ZF_PHD_2"/>
    <property type="match status" value="1"/>
</dbReference>
<keyword evidence="2" id="KW-0479">Metal-binding</keyword>
<evidence type="ECO:0000256" key="7">
    <source>
        <dbReference type="ARBA" id="ARBA00023242"/>
    </source>
</evidence>
<protein>
    <submittedName>
        <fullName evidence="13">Uncharacterized protein</fullName>
    </submittedName>
</protein>
<dbReference type="Proteomes" id="UP001489004">
    <property type="component" value="Unassembled WGS sequence"/>
</dbReference>
<dbReference type="InterPro" id="IPR001965">
    <property type="entry name" value="Znf_PHD"/>
</dbReference>
<evidence type="ECO:0000259" key="10">
    <source>
        <dbReference type="PROSITE" id="PS50016"/>
    </source>
</evidence>
<evidence type="ECO:0000259" key="11">
    <source>
        <dbReference type="PROSITE" id="PS50827"/>
    </source>
</evidence>
<evidence type="ECO:0000259" key="12">
    <source>
        <dbReference type="PROSITE" id="PS50982"/>
    </source>
</evidence>
<dbReference type="Gene3D" id="2.30.30.1150">
    <property type="match status" value="1"/>
</dbReference>
<dbReference type="InterPro" id="IPR011011">
    <property type="entry name" value="Znf_FYVE_PHD"/>
</dbReference>
<evidence type="ECO:0000256" key="6">
    <source>
        <dbReference type="ARBA" id="ARBA00023163"/>
    </source>
</evidence>
<feature type="domain" description="PHD-type" evidence="10">
    <location>
        <begin position="880"/>
        <end position="930"/>
    </location>
</feature>
<comment type="subcellular location">
    <subcellularLocation>
        <location evidence="1">Nucleus</location>
    </subcellularLocation>
</comment>
<proteinExistence type="predicted"/>
<feature type="compositionally biased region" description="Basic and acidic residues" evidence="9">
    <location>
        <begin position="1018"/>
        <end position="1029"/>
    </location>
</feature>
<feature type="region of interest" description="Disordered" evidence="9">
    <location>
        <begin position="1018"/>
        <end position="1103"/>
    </location>
</feature>
<feature type="domain" description="DDT" evidence="11">
    <location>
        <begin position="496"/>
        <end position="558"/>
    </location>
</feature>
<keyword evidence="5" id="KW-0805">Transcription regulation</keyword>
<evidence type="ECO:0000256" key="2">
    <source>
        <dbReference type="ARBA" id="ARBA00022723"/>
    </source>
</evidence>
<dbReference type="SMART" id="SM00391">
    <property type="entry name" value="MBD"/>
    <property type="match status" value="1"/>
</dbReference>
<reference evidence="13 14" key="1">
    <citation type="journal article" date="2024" name="Nat. Commun.">
        <title>Phylogenomics reveals the evolutionary origins of lichenization in chlorophyte algae.</title>
        <authorList>
            <person name="Puginier C."/>
            <person name="Libourel C."/>
            <person name="Otte J."/>
            <person name="Skaloud P."/>
            <person name="Haon M."/>
            <person name="Grisel S."/>
            <person name="Petersen M."/>
            <person name="Berrin J.G."/>
            <person name="Delaux P.M."/>
            <person name="Dal Grande F."/>
            <person name="Keller J."/>
        </authorList>
    </citation>
    <scope>NUCLEOTIDE SEQUENCE [LARGE SCALE GENOMIC DNA]</scope>
    <source>
        <strain evidence="13 14">SAG 2043</strain>
    </source>
</reference>
<feature type="region of interest" description="Disordered" evidence="9">
    <location>
        <begin position="258"/>
        <end position="280"/>
    </location>
</feature>
<dbReference type="Pfam" id="PF00628">
    <property type="entry name" value="PHD"/>
    <property type="match status" value="1"/>
</dbReference>
<dbReference type="PROSITE" id="PS01359">
    <property type="entry name" value="ZF_PHD_1"/>
    <property type="match status" value="1"/>
</dbReference>
<evidence type="ECO:0000256" key="3">
    <source>
        <dbReference type="ARBA" id="ARBA00022771"/>
    </source>
</evidence>
<dbReference type="PROSITE" id="PS51542">
    <property type="entry name" value="FYRN"/>
    <property type="match status" value="1"/>
</dbReference>
<comment type="caution">
    <text evidence="13">The sequence shown here is derived from an EMBL/GenBank/DDBJ whole genome shotgun (WGS) entry which is preliminary data.</text>
</comment>
<dbReference type="EMBL" id="JALJOR010000002">
    <property type="protein sequence ID" value="KAK9824700.1"/>
    <property type="molecule type" value="Genomic_DNA"/>
</dbReference>
<evidence type="ECO:0000256" key="9">
    <source>
        <dbReference type="SAM" id="MobiDB-lite"/>
    </source>
</evidence>
<evidence type="ECO:0000313" key="13">
    <source>
        <dbReference type="EMBL" id="KAK9824700.1"/>
    </source>
</evidence>
<feature type="region of interest" description="Disordered" evidence="9">
    <location>
        <begin position="1"/>
        <end position="78"/>
    </location>
</feature>
<feature type="compositionally biased region" description="Low complexity" evidence="9">
    <location>
        <begin position="1030"/>
        <end position="1059"/>
    </location>
</feature>
<dbReference type="GO" id="GO:0008270">
    <property type="term" value="F:zinc ion binding"/>
    <property type="evidence" value="ECO:0007669"/>
    <property type="project" value="UniProtKB-KW"/>
</dbReference>
<dbReference type="SUPFAM" id="SSF57903">
    <property type="entry name" value="FYVE/PHD zinc finger"/>
    <property type="match status" value="1"/>
</dbReference>
<feature type="region of interest" description="Disordered" evidence="9">
    <location>
        <begin position="820"/>
        <end position="872"/>
    </location>
</feature>
<feature type="compositionally biased region" description="Basic and acidic residues" evidence="9">
    <location>
        <begin position="300"/>
        <end position="328"/>
    </location>
</feature>
<accession>A0AAW1QT84</accession>
<dbReference type="Pfam" id="PF01429">
    <property type="entry name" value="MBD"/>
    <property type="match status" value="1"/>
</dbReference>
<feature type="compositionally biased region" description="Basic residues" evidence="9">
    <location>
        <begin position="1508"/>
        <end position="1517"/>
    </location>
</feature>
<name>A0AAW1QT84_9CHLO</name>
<dbReference type="InterPro" id="IPR028941">
    <property type="entry name" value="WHIM2_dom"/>
</dbReference>
<organism evidence="13 14">
    <name type="scientific">[Myrmecia] bisecta</name>
    <dbReference type="NCBI Taxonomy" id="41462"/>
    <lineage>
        <taxon>Eukaryota</taxon>
        <taxon>Viridiplantae</taxon>
        <taxon>Chlorophyta</taxon>
        <taxon>core chlorophytes</taxon>
        <taxon>Trebouxiophyceae</taxon>
        <taxon>Trebouxiales</taxon>
        <taxon>Trebouxiaceae</taxon>
        <taxon>Myrmecia</taxon>
    </lineage>
</organism>
<feature type="region of interest" description="Disordered" evidence="9">
    <location>
        <begin position="1341"/>
        <end position="1381"/>
    </location>
</feature>